<feature type="region of interest" description="Disordered" evidence="1">
    <location>
        <begin position="136"/>
        <end position="202"/>
    </location>
</feature>
<evidence type="ECO:0008006" key="4">
    <source>
        <dbReference type="Google" id="ProtNLM"/>
    </source>
</evidence>
<keyword evidence="3" id="KW-1185">Reference proteome</keyword>
<gene>
    <name evidence="2" type="ORF">SAMN02745132_01229</name>
</gene>
<reference evidence="3" key="1">
    <citation type="submission" date="2017-02" db="EMBL/GenBank/DDBJ databases">
        <authorList>
            <person name="Varghese N."/>
            <person name="Submissions S."/>
        </authorList>
    </citation>
    <scope>NUCLEOTIDE SEQUENCE [LARGE SCALE GENOMIC DNA]</scope>
    <source>
        <strain evidence="3">DSM 22720</strain>
    </source>
</reference>
<sequence>MEDKPFLSRWSKRKREQEPEEEDTSIAEVSEDVIDTEIALDTSEEDVEATEDEPELTMEDVGKLKDGDSAVAFLAKGISAEVKKAALRKLFQGEAYHVLDGMNDYDLDYSKAKNLTAEAAQALRHWTKDKLESVKEEALDKLQQEQETSPNAEQPVKPMTQEENELVEDGTKSTHEEKRDILSDEVGQIVSPEQQEKNSDGS</sequence>
<evidence type="ECO:0000313" key="3">
    <source>
        <dbReference type="Proteomes" id="UP000190162"/>
    </source>
</evidence>
<accession>A0A1T4UB41</accession>
<protein>
    <recommendedName>
        <fullName evidence="4">DUF3306 domain-containing protein</fullName>
    </recommendedName>
</protein>
<dbReference type="InterPro" id="IPR021735">
    <property type="entry name" value="DUF3306"/>
</dbReference>
<feature type="region of interest" description="Disordered" evidence="1">
    <location>
        <begin position="1"/>
        <end position="32"/>
    </location>
</feature>
<dbReference type="Pfam" id="PF11748">
    <property type="entry name" value="DUF3306"/>
    <property type="match status" value="1"/>
</dbReference>
<evidence type="ECO:0000313" key="2">
    <source>
        <dbReference type="EMBL" id="SKA49816.1"/>
    </source>
</evidence>
<dbReference type="EMBL" id="FUXU01000010">
    <property type="protein sequence ID" value="SKA49816.1"/>
    <property type="molecule type" value="Genomic_DNA"/>
</dbReference>
<organism evidence="2 3">
    <name type="scientific">Enterovibrio nigricans DSM 22720</name>
    <dbReference type="NCBI Taxonomy" id="1121868"/>
    <lineage>
        <taxon>Bacteria</taxon>
        <taxon>Pseudomonadati</taxon>
        <taxon>Pseudomonadota</taxon>
        <taxon>Gammaproteobacteria</taxon>
        <taxon>Vibrionales</taxon>
        <taxon>Vibrionaceae</taxon>
        <taxon>Enterovibrio</taxon>
    </lineage>
</organism>
<dbReference type="OrthoDB" id="6399678at2"/>
<feature type="compositionally biased region" description="Basic and acidic residues" evidence="1">
    <location>
        <begin position="169"/>
        <end position="182"/>
    </location>
</feature>
<dbReference type="RefSeq" id="WP_078751675.1">
    <property type="nucleotide sequence ID" value="NZ_FUXU01000010.1"/>
</dbReference>
<feature type="compositionally biased region" description="Acidic residues" evidence="1">
    <location>
        <begin position="18"/>
        <end position="32"/>
    </location>
</feature>
<dbReference type="Proteomes" id="UP000190162">
    <property type="component" value="Unassembled WGS sequence"/>
</dbReference>
<evidence type="ECO:0000256" key="1">
    <source>
        <dbReference type="SAM" id="MobiDB-lite"/>
    </source>
</evidence>
<name>A0A1T4UB41_9GAMM</name>
<proteinExistence type="predicted"/>
<dbReference type="AlphaFoldDB" id="A0A1T4UB41"/>